<feature type="signal peptide" evidence="1">
    <location>
        <begin position="1"/>
        <end position="28"/>
    </location>
</feature>
<sequence>MLKKNSATIFLAAAVMFAPMLLSNPANAESRYENSRGYGERPVYSEVGYQRVVRLRNGGYRLPNGQIIPPKRLVRLRNNGYWRLPNGDIVLPSQEIVPSRRLVRQRDGRVRLPNGVVIRL</sequence>
<dbReference type="EMBL" id="JACJSG010000018">
    <property type="protein sequence ID" value="MBD2501873.1"/>
    <property type="molecule type" value="Genomic_DNA"/>
</dbReference>
<keyword evidence="1" id="KW-0732">Signal</keyword>
<evidence type="ECO:0008006" key="4">
    <source>
        <dbReference type="Google" id="ProtNLM"/>
    </source>
</evidence>
<reference evidence="2 3" key="1">
    <citation type="journal article" date="2020" name="ISME J.">
        <title>Comparative genomics reveals insights into cyanobacterial evolution and habitat adaptation.</title>
        <authorList>
            <person name="Chen M.Y."/>
            <person name="Teng W.K."/>
            <person name="Zhao L."/>
            <person name="Hu C.X."/>
            <person name="Zhou Y.K."/>
            <person name="Han B.P."/>
            <person name="Song L.R."/>
            <person name="Shu W.S."/>
        </authorList>
    </citation>
    <scope>NUCLEOTIDE SEQUENCE [LARGE SCALE GENOMIC DNA]</scope>
    <source>
        <strain evidence="2 3">FACHB-119</strain>
    </source>
</reference>
<comment type="caution">
    <text evidence="2">The sequence shown here is derived from an EMBL/GenBank/DDBJ whole genome shotgun (WGS) entry which is preliminary data.</text>
</comment>
<feature type="chain" id="PRO_5047091741" description="RcnB family protein" evidence="1">
    <location>
        <begin position="29"/>
        <end position="120"/>
    </location>
</feature>
<protein>
    <recommendedName>
        <fullName evidence="4">RcnB family protein</fullName>
    </recommendedName>
</protein>
<organism evidence="2 3">
    <name type="scientific">Anabaena azotica FACHB-119</name>
    <dbReference type="NCBI Taxonomy" id="947527"/>
    <lineage>
        <taxon>Bacteria</taxon>
        <taxon>Bacillati</taxon>
        <taxon>Cyanobacteriota</taxon>
        <taxon>Cyanophyceae</taxon>
        <taxon>Nostocales</taxon>
        <taxon>Nostocaceae</taxon>
        <taxon>Anabaena</taxon>
        <taxon>Anabaena azotica</taxon>
    </lineage>
</organism>
<evidence type="ECO:0000313" key="3">
    <source>
        <dbReference type="Proteomes" id="UP000661112"/>
    </source>
</evidence>
<evidence type="ECO:0000313" key="2">
    <source>
        <dbReference type="EMBL" id="MBD2501873.1"/>
    </source>
</evidence>
<gene>
    <name evidence="2" type="ORF">H6G83_14885</name>
</gene>
<accession>A0ABR8D3Y8</accession>
<evidence type="ECO:0000256" key="1">
    <source>
        <dbReference type="SAM" id="SignalP"/>
    </source>
</evidence>
<keyword evidence="3" id="KW-1185">Reference proteome</keyword>
<dbReference type="Proteomes" id="UP000661112">
    <property type="component" value="Unassembled WGS sequence"/>
</dbReference>
<name>A0ABR8D3Y8_9NOST</name>
<proteinExistence type="predicted"/>
<dbReference type="RefSeq" id="WP_190473556.1">
    <property type="nucleotide sequence ID" value="NZ_JACJSG010000018.1"/>
</dbReference>